<keyword evidence="3" id="KW-1185">Reference proteome</keyword>
<evidence type="ECO:0000256" key="1">
    <source>
        <dbReference type="SAM" id="MobiDB-lite"/>
    </source>
</evidence>
<reference evidence="2 3" key="1">
    <citation type="submission" date="2024-09" db="EMBL/GenBank/DDBJ databases">
        <authorList>
            <person name="Sun Q."/>
            <person name="Mori K."/>
        </authorList>
    </citation>
    <scope>NUCLEOTIDE SEQUENCE [LARGE SCALE GENOMIC DNA]</scope>
    <source>
        <strain evidence="2 3">KCTC 23279</strain>
    </source>
</reference>
<accession>A0ABV6EZL5</accession>
<feature type="region of interest" description="Disordered" evidence="1">
    <location>
        <begin position="33"/>
        <end position="53"/>
    </location>
</feature>
<evidence type="ECO:0000313" key="2">
    <source>
        <dbReference type="EMBL" id="MFC0243655.1"/>
    </source>
</evidence>
<comment type="caution">
    <text evidence="2">The sequence shown here is derived from an EMBL/GenBank/DDBJ whole genome shotgun (WGS) entry which is preliminary data.</text>
</comment>
<proteinExistence type="predicted"/>
<protein>
    <submittedName>
        <fullName evidence="2">Uncharacterized protein</fullName>
    </submittedName>
</protein>
<gene>
    <name evidence="2" type="ORF">ACFFJ6_24445</name>
</gene>
<evidence type="ECO:0000313" key="3">
    <source>
        <dbReference type="Proteomes" id="UP001589775"/>
    </source>
</evidence>
<sequence length="142" mass="15714">MTSLLTVLCRPRYAPGPSDRLNALLHLPKEADSRPSVRATLESTSIDDERERPPAFKAAEVINRLLTELRDPESPWRDDVVVGWRPGRRPGDDQIPILRLPAAWINRLDRAAAGGAFDRMSAEAIVARVLTTEPPVTNEGEA</sequence>
<dbReference type="RefSeq" id="WP_378392849.1">
    <property type="nucleotide sequence ID" value="NZ_JBHLWM010000012.1"/>
</dbReference>
<organism evidence="2 3">
    <name type="scientific">Rhodopseudomonas telluris</name>
    <dbReference type="NCBI Taxonomy" id="644215"/>
    <lineage>
        <taxon>Bacteria</taxon>
        <taxon>Pseudomonadati</taxon>
        <taxon>Pseudomonadota</taxon>
        <taxon>Alphaproteobacteria</taxon>
        <taxon>Hyphomicrobiales</taxon>
        <taxon>Nitrobacteraceae</taxon>
        <taxon>Rhodopseudomonas</taxon>
    </lineage>
</organism>
<dbReference type="EMBL" id="JBHLWM010000012">
    <property type="protein sequence ID" value="MFC0243655.1"/>
    <property type="molecule type" value="Genomic_DNA"/>
</dbReference>
<dbReference type="Proteomes" id="UP001589775">
    <property type="component" value="Unassembled WGS sequence"/>
</dbReference>
<name>A0ABV6EZL5_9BRAD</name>